<dbReference type="Proteomes" id="UP000586827">
    <property type="component" value="Unassembled WGS sequence"/>
</dbReference>
<evidence type="ECO:0000313" key="11">
    <source>
        <dbReference type="EMBL" id="NNH72579.1"/>
    </source>
</evidence>
<keyword evidence="5" id="KW-0547">Nucleotide-binding</keyword>
<proteinExistence type="predicted"/>
<dbReference type="GO" id="GO:0046983">
    <property type="term" value="F:protein dimerization activity"/>
    <property type="evidence" value="ECO:0007669"/>
    <property type="project" value="InterPro"/>
</dbReference>
<feature type="transmembrane region" description="Helical" evidence="9">
    <location>
        <begin position="107"/>
        <end position="126"/>
    </location>
</feature>
<keyword evidence="4" id="KW-0808">Transferase</keyword>
<dbReference type="AlphaFoldDB" id="A0A849CC81"/>
<reference evidence="11 12" key="1">
    <citation type="submission" date="2020-05" db="EMBL/GenBank/DDBJ databases">
        <title>MicrobeNet Type strains.</title>
        <authorList>
            <person name="Nicholson A.C."/>
        </authorList>
    </citation>
    <scope>NUCLEOTIDE SEQUENCE [LARGE SCALE GENOMIC DNA]</scope>
    <source>
        <strain evidence="11 12">JCM 3224</strain>
    </source>
</reference>
<comment type="catalytic activity">
    <reaction evidence="1">
        <text>ATP + protein L-histidine = ADP + protein N-phospho-L-histidine.</text>
        <dbReference type="EC" id="2.7.13.3"/>
    </reaction>
</comment>
<sequence>MNVTDATSPAPAVPVGRRVWDGARRSGERMGRFARHPAIEFRRNVDDLPWDYPASVVMLLDAVLLVVATIAMIQRHEYLPNLLPLLAMALTYVTGPLYAFFGVVPKPLMIAGLAMGATALFLAHPVENDVAPLILVLAAGEVTAIATVWVSAPVTIAMLLQLALFARIGHIDGLIQYSGGVVCGWMTGRMLLYQTRYLRQEREYQDVRATQAADEERRRIAREVHDVIAHSLSVTLLHVTAARHSLQTDRDVDEAVDALTDAERLGRQAMADIRRTVGLLDQRPSRITPEPGLDDIGDLVSDFLRAGMAIDHRLDGDSNAVSAGLGLAVYRICQESLANIAKHASGASVRLRIEVCAKEVRVRVSNTLPAGATHRPGRGMGISGMRQRAMMLGGGLSAGPSGEGWRVDARIPYSGQPYSCVAEDSVRSVMASVTRKLHEGRDESAALPQRQEGV</sequence>
<evidence type="ECO:0000256" key="2">
    <source>
        <dbReference type="ARBA" id="ARBA00012438"/>
    </source>
</evidence>
<dbReference type="GO" id="GO:0016020">
    <property type="term" value="C:membrane"/>
    <property type="evidence" value="ECO:0007669"/>
    <property type="project" value="InterPro"/>
</dbReference>
<dbReference type="Pfam" id="PF07730">
    <property type="entry name" value="HisKA_3"/>
    <property type="match status" value="1"/>
</dbReference>
<gene>
    <name evidence="11" type="ORF">HLB23_22410</name>
</gene>
<dbReference type="GO" id="GO:0005524">
    <property type="term" value="F:ATP binding"/>
    <property type="evidence" value="ECO:0007669"/>
    <property type="project" value="UniProtKB-KW"/>
</dbReference>
<keyword evidence="6 11" id="KW-0418">Kinase</keyword>
<evidence type="ECO:0000256" key="8">
    <source>
        <dbReference type="ARBA" id="ARBA00023012"/>
    </source>
</evidence>
<keyword evidence="9" id="KW-0812">Transmembrane</keyword>
<evidence type="ECO:0000256" key="9">
    <source>
        <dbReference type="SAM" id="Phobius"/>
    </source>
</evidence>
<evidence type="ECO:0000256" key="6">
    <source>
        <dbReference type="ARBA" id="ARBA00022777"/>
    </source>
</evidence>
<evidence type="ECO:0000256" key="3">
    <source>
        <dbReference type="ARBA" id="ARBA00022553"/>
    </source>
</evidence>
<dbReference type="EMBL" id="JABELX010000008">
    <property type="protein sequence ID" value="NNH72579.1"/>
    <property type="molecule type" value="Genomic_DNA"/>
</dbReference>
<dbReference type="Gene3D" id="1.20.5.1930">
    <property type="match status" value="1"/>
</dbReference>
<dbReference type="PANTHER" id="PTHR24421:SF10">
    <property type="entry name" value="NITRATE_NITRITE SENSOR PROTEIN NARQ"/>
    <property type="match status" value="1"/>
</dbReference>
<keyword evidence="12" id="KW-1185">Reference proteome</keyword>
<dbReference type="InterPro" id="IPR050482">
    <property type="entry name" value="Sensor_HK_TwoCompSys"/>
</dbReference>
<keyword evidence="9" id="KW-0472">Membrane</keyword>
<dbReference type="InterPro" id="IPR011712">
    <property type="entry name" value="Sig_transdc_His_kin_sub3_dim/P"/>
</dbReference>
<evidence type="ECO:0000256" key="4">
    <source>
        <dbReference type="ARBA" id="ARBA00022679"/>
    </source>
</evidence>
<evidence type="ECO:0000259" key="10">
    <source>
        <dbReference type="Pfam" id="PF07730"/>
    </source>
</evidence>
<dbReference type="EC" id="2.7.13.3" evidence="2"/>
<evidence type="ECO:0000256" key="7">
    <source>
        <dbReference type="ARBA" id="ARBA00022840"/>
    </source>
</evidence>
<organism evidence="11 12">
    <name type="scientific">Nocardia uniformis</name>
    <dbReference type="NCBI Taxonomy" id="53432"/>
    <lineage>
        <taxon>Bacteria</taxon>
        <taxon>Bacillati</taxon>
        <taxon>Actinomycetota</taxon>
        <taxon>Actinomycetes</taxon>
        <taxon>Mycobacteriales</taxon>
        <taxon>Nocardiaceae</taxon>
        <taxon>Nocardia</taxon>
    </lineage>
</organism>
<protein>
    <recommendedName>
        <fullName evidence="2">histidine kinase</fullName>
        <ecNumber evidence="2">2.7.13.3</ecNumber>
    </recommendedName>
</protein>
<accession>A0A849CC81</accession>
<dbReference type="PANTHER" id="PTHR24421">
    <property type="entry name" value="NITRATE/NITRITE SENSOR PROTEIN NARX-RELATED"/>
    <property type="match status" value="1"/>
</dbReference>
<dbReference type="SUPFAM" id="SSF55874">
    <property type="entry name" value="ATPase domain of HSP90 chaperone/DNA topoisomerase II/histidine kinase"/>
    <property type="match status" value="1"/>
</dbReference>
<name>A0A849CC81_9NOCA</name>
<evidence type="ECO:0000256" key="5">
    <source>
        <dbReference type="ARBA" id="ARBA00022741"/>
    </source>
</evidence>
<evidence type="ECO:0000313" key="12">
    <source>
        <dbReference type="Proteomes" id="UP000586827"/>
    </source>
</evidence>
<dbReference type="CDD" id="cd16917">
    <property type="entry name" value="HATPase_UhpB-NarQ-NarX-like"/>
    <property type="match status" value="1"/>
</dbReference>
<feature type="domain" description="Signal transduction histidine kinase subgroup 3 dimerisation and phosphoacceptor" evidence="10">
    <location>
        <begin position="216"/>
        <end position="281"/>
    </location>
</feature>
<keyword evidence="9" id="KW-1133">Transmembrane helix</keyword>
<dbReference type="RefSeq" id="WP_067524935.1">
    <property type="nucleotide sequence ID" value="NZ_JABELX010000008.1"/>
</dbReference>
<keyword evidence="3" id="KW-0597">Phosphoprotein</keyword>
<feature type="transmembrane region" description="Helical" evidence="9">
    <location>
        <begin position="82"/>
        <end position="101"/>
    </location>
</feature>
<feature type="transmembrane region" description="Helical" evidence="9">
    <location>
        <begin position="133"/>
        <end position="162"/>
    </location>
</feature>
<feature type="transmembrane region" description="Helical" evidence="9">
    <location>
        <begin position="52"/>
        <end position="73"/>
    </location>
</feature>
<evidence type="ECO:0000256" key="1">
    <source>
        <dbReference type="ARBA" id="ARBA00000085"/>
    </source>
</evidence>
<dbReference type="InterPro" id="IPR036890">
    <property type="entry name" value="HATPase_C_sf"/>
</dbReference>
<comment type="caution">
    <text evidence="11">The sequence shown here is derived from an EMBL/GenBank/DDBJ whole genome shotgun (WGS) entry which is preliminary data.</text>
</comment>
<keyword evidence="8" id="KW-0902">Two-component regulatory system</keyword>
<keyword evidence="7" id="KW-0067">ATP-binding</keyword>
<dbReference type="GO" id="GO:0000155">
    <property type="term" value="F:phosphorelay sensor kinase activity"/>
    <property type="evidence" value="ECO:0007669"/>
    <property type="project" value="InterPro"/>
</dbReference>
<dbReference type="Gene3D" id="3.30.565.10">
    <property type="entry name" value="Histidine kinase-like ATPase, C-terminal domain"/>
    <property type="match status" value="1"/>
</dbReference>